<gene>
    <name evidence="2" type="ORF">QE152_g38909</name>
</gene>
<sequence>MLLKRRLSFAELPESLKDVTLETFTINAYENPKSKDTARKACEGIKYYLKNFNSLKTAGMGLYIHSNTKGSGKTRMAASVANHIMQNTTLQARFATSTRIITEIQSIWDDKTGTQSVSKLLNDLSRISVLIIDDFGTEIHKAWVEEKFYQIINERYINNLPTIFTSNCRLEQLKYDDRITNRIEEKTFQIAFPEESVNLPTIFTSNCRLEQLKYDDRITNRIEEKTFQIAFPEESVRKAIKRKNHEELIENITK</sequence>
<dbReference type="InterPro" id="IPR013317">
    <property type="entry name" value="DnaA_dom"/>
</dbReference>
<name>A0AAW1HVD4_POPJA</name>
<dbReference type="InterPro" id="IPR027417">
    <property type="entry name" value="P-loop_NTPase"/>
</dbReference>
<dbReference type="SUPFAM" id="SSF52540">
    <property type="entry name" value="P-loop containing nucleoside triphosphate hydrolases"/>
    <property type="match status" value="1"/>
</dbReference>
<evidence type="ECO:0000259" key="1">
    <source>
        <dbReference type="Pfam" id="PF00308"/>
    </source>
</evidence>
<proteinExistence type="predicted"/>
<dbReference type="PANTHER" id="PTHR30050">
    <property type="entry name" value="CHROMOSOMAL REPLICATION INITIATOR PROTEIN DNAA"/>
    <property type="match status" value="1"/>
</dbReference>
<feature type="domain" description="Chromosomal replication initiator protein DnaA ATPAse" evidence="1">
    <location>
        <begin position="62"/>
        <end position="184"/>
    </location>
</feature>
<dbReference type="AlphaFoldDB" id="A0AAW1HVD4"/>
<evidence type="ECO:0000313" key="2">
    <source>
        <dbReference type="EMBL" id="KAK9680647.1"/>
    </source>
</evidence>
<dbReference type="Pfam" id="PF00308">
    <property type="entry name" value="Bac_DnaA"/>
    <property type="match status" value="1"/>
</dbReference>
<organism evidence="2 3">
    <name type="scientific">Popillia japonica</name>
    <name type="common">Japanese beetle</name>
    <dbReference type="NCBI Taxonomy" id="7064"/>
    <lineage>
        <taxon>Eukaryota</taxon>
        <taxon>Metazoa</taxon>
        <taxon>Ecdysozoa</taxon>
        <taxon>Arthropoda</taxon>
        <taxon>Hexapoda</taxon>
        <taxon>Insecta</taxon>
        <taxon>Pterygota</taxon>
        <taxon>Neoptera</taxon>
        <taxon>Endopterygota</taxon>
        <taxon>Coleoptera</taxon>
        <taxon>Polyphaga</taxon>
        <taxon>Scarabaeiformia</taxon>
        <taxon>Scarabaeidae</taxon>
        <taxon>Rutelinae</taxon>
        <taxon>Popillia</taxon>
    </lineage>
</organism>
<comment type="caution">
    <text evidence="2">The sequence shown here is derived from an EMBL/GenBank/DDBJ whole genome shotgun (WGS) entry which is preliminary data.</text>
</comment>
<reference evidence="2 3" key="1">
    <citation type="journal article" date="2024" name="BMC Genomics">
        <title>De novo assembly and annotation of Popillia japonica's genome with initial clues to its potential as an invasive pest.</title>
        <authorList>
            <person name="Cucini C."/>
            <person name="Boschi S."/>
            <person name="Funari R."/>
            <person name="Cardaioli E."/>
            <person name="Iannotti N."/>
            <person name="Marturano G."/>
            <person name="Paoli F."/>
            <person name="Bruttini M."/>
            <person name="Carapelli A."/>
            <person name="Frati F."/>
            <person name="Nardi F."/>
        </authorList>
    </citation>
    <scope>NUCLEOTIDE SEQUENCE [LARGE SCALE GENOMIC DNA]</scope>
    <source>
        <strain evidence="2">DMR45628</strain>
    </source>
</reference>
<dbReference type="Gene3D" id="3.40.50.300">
    <property type="entry name" value="P-loop containing nucleotide triphosphate hydrolases"/>
    <property type="match status" value="1"/>
</dbReference>
<dbReference type="EMBL" id="JASPKY010000881">
    <property type="protein sequence ID" value="KAK9680647.1"/>
    <property type="molecule type" value="Genomic_DNA"/>
</dbReference>
<dbReference type="PANTHER" id="PTHR30050:SF4">
    <property type="entry name" value="ATP-BINDING PROTEIN RV3427C IN INSERTION SEQUENCE-RELATED"/>
    <property type="match status" value="1"/>
</dbReference>
<evidence type="ECO:0000313" key="3">
    <source>
        <dbReference type="Proteomes" id="UP001458880"/>
    </source>
</evidence>
<dbReference type="GO" id="GO:0006260">
    <property type="term" value="P:DNA replication"/>
    <property type="evidence" value="ECO:0007669"/>
    <property type="project" value="TreeGrafter"/>
</dbReference>
<keyword evidence="3" id="KW-1185">Reference proteome</keyword>
<dbReference type="GO" id="GO:0005524">
    <property type="term" value="F:ATP binding"/>
    <property type="evidence" value="ECO:0007669"/>
    <property type="project" value="InterPro"/>
</dbReference>
<protein>
    <submittedName>
        <fullName evidence="2">IstB-like ATP binding protein</fullName>
    </submittedName>
</protein>
<dbReference type="Proteomes" id="UP001458880">
    <property type="component" value="Unassembled WGS sequence"/>
</dbReference>
<accession>A0AAW1HVD4</accession>